<evidence type="ECO:0000313" key="4">
    <source>
        <dbReference type="EMBL" id="KPN64334.1"/>
    </source>
</evidence>
<protein>
    <recommendedName>
        <fullName evidence="3">DUF8173 domain-containing protein</fullName>
    </recommendedName>
</protein>
<reference evidence="4 5" key="1">
    <citation type="submission" date="2015-09" db="EMBL/GenBank/DDBJ databases">
        <title>Draft genome sequence of Aliiroseovarius crassostreae CV919-312TSm, the causative agent of Roseovarius Oyster Disease (formerly Juvenile Oyster Disease).</title>
        <authorList>
            <person name="Kessner L."/>
            <person name="Spinard E."/>
            <person name="Nelson D."/>
        </authorList>
    </citation>
    <scope>NUCLEOTIDE SEQUENCE [LARGE SCALE GENOMIC DNA]</scope>
    <source>
        <strain evidence="4 5">CV919-312</strain>
    </source>
</reference>
<keyword evidence="1" id="KW-1133">Transmembrane helix</keyword>
<keyword evidence="5" id="KW-1185">Reference proteome</keyword>
<evidence type="ECO:0000256" key="1">
    <source>
        <dbReference type="SAM" id="Phobius"/>
    </source>
</evidence>
<feature type="transmembrane region" description="Helical" evidence="1">
    <location>
        <begin position="232"/>
        <end position="253"/>
    </location>
</feature>
<proteinExistence type="predicted"/>
<accession>A0A0P7JSE6</accession>
<gene>
    <name evidence="4" type="ORF">AKJ29_17040</name>
</gene>
<feature type="domain" description="DUF8173" evidence="3">
    <location>
        <begin position="213"/>
        <end position="370"/>
    </location>
</feature>
<keyword evidence="1" id="KW-0812">Transmembrane</keyword>
<name>A0A0P7JSE6_9RHOB</name>
<dbReference type="STRING" id="154981.AKJ29_17040"/>
<dbReference type="Proteomes" id="UP000050471">
    <property type="component" value="Unassembled WGS sequence"/>
</dbReference>
<sequence length="382" mass="38993">MFRPFLMTLLSSLLVITALPSRAQEVYRFGDDAYIAGDNVTLSGEAVDDAFVVGNTVLISAPVQGSAHAGGRSVSISAPVGQNVYAAGINVNVSAEVGRDAQLAGDTVLVAAPVAGDLRVAAQRAEITANVGDSALVAAENILLTGVIAGDASFATDNISFGEGARIDGTLYLFSEDPDGIQVPEHVVAADRVERYAEAEFDGSADPKGGAKAKPASGSGWFASVMNTVGSILVLAVLASIVAYFAPGFLMALRDRTIESPFRAMWMGLLAVSALTGTVFVLGATGYGILLAPFTLLAAGLLAAAGYVIGAYLLGVWVVKLAGQPLPVTLAERAVAALSGAAVTTILAMIPVIGWPLVLAVTLAGAGALVIRWVAPGFYTEV</sequence>
<feature type="chain" id="PRO_5006140584" description="DUF8173 domain-containing protein" evidence="2">
    <location>
        <begin position="24"/>
        <end position="382"/>
    </location>
</feature>
<evidence type="ECO:0000256" key="2">
    <source>
        <dbReference type="SAM" id="SignalP"/>
    </source>
</evidence>
<comment type="caution">
    <text evidence="4">The sequence shown here is derived from an EMBL/GenBank/DDBJ whole genome shotgun (WGS) entry which is preliminary data.</text>
</comment>
<feature type="transmembrane region" description="Helical" evidence="1">
    <location>
        <begin position="356"/>
        <end position="375"/>
    </location>
</feature>
<dbReference type="AlphaFoldDB" id="A0A0P7JSE6"/>
<organism evidence="4 5">
    <name type="scientific">Aliiroseovarius crassostreae</name>
    <dbReference type="NCBI Taxonomy" id="154981"/>
    <lineage>
        <taxon>Bacteria</taxon>
        <taxon>Pseudomonadati</taxon>
        <taxon>Pseudomonadota</taxon>
        <taxon>Alphaproteobacteria</taxon>
        <taxon>Rhodobacterales</taxon>
        <taxon>Paracoccaceae</taxon>
        <taxon>Aliiroseovarius</taxon>
    </lineage>
</organism>
<evidence type="ECO:0000259" key="3">
    <source>
        <dbReference type="Pfam" id="PF26514"/>
    </source>
</evidence>
<dbReference type="EMBL" id="LKBA01000004">
    <property type="protein sequence ID" value="KPN64334.1"/>
    <property type="molecule type" value="Genomic_DNA"/>
</dbReference>
<feature type="transmembrane region" description="Helical" evidence="1">
    <location>
        <begin position="265"/>
        <end position="290"/>
    </location>
</feature>
<feature type="transmembrane region" description="Helical" evidence="1">
    <location>
        <begin position="330"/>
        <end position="350"/>
    </location>
</feature>
<evidence type="ECO:0000313" key="5">
    <source>
        <dbReference type="Proteomes" id="UP000050471"/>
    </source>
</evidence>
<feature type="signal peptide" evidence="2">
    <location>
        <begin position="1"/>
        <end position="23"/>
    </location>
</feature>
<dbReference type="Pfam" id="PF26514">
    <property type="entry name" value="DUF8173"/>
    <property type="match status" value="1"/>
</dbReference>
<keyword evidence="1" id="KW-0472">Membrane</keyword>
<feature type="transmembrane region" description="Helical" evidence="1">
    <location>
        <begin position="296"/>
        <end position="318"/>
    </location>
</feature>
<dbReference type="RefSeq" id="WP_055188477.1">
    <property type="nucleotide sequence ID" value="NZ_FPBS01000001.1"/>
</dbReference>
<dbReference type="InterPro" id="IPR058486">
    <property type="entry name" value="DUF8173"/>
</dbReference>
<keyword evidence="2" id="KW-0732">Signal</keyword>